<dbReference type="Pfam" id="PF06863">
    <property type="entry name" value="DUF1254"/>
    <property type="match status" value="1"/>
</dbReference>
<protein>
    <recommendedName>
        <fullName evidence="1">DUF1254 domain-containing protein</fullName>
    </recommendedName>
</protein>
<gene>
    <name evidence="2" type="ordered locus">HRM2_44230</name>
</gene>
<dbReference type="AlphaFoldDB" id="C0QEX8"/>
<dbReference type="Gene3D" id="2.60.40.1610">
    <property type="entry name" value="Domain of unknown function DUF1254"/>
    <property type="match status" value="1"/>
</dbReference>
<dbReference type="eggNOG" id="COG5361">
    <property type="taxonomic scope" value="Bacteria"/>
</dbReference>
<sequence length="129" mass="14654">MPSSIAIFFNAVKIDAFGKLCHHKKPTTIEKQNVVRMNRDTLYSNGVFDFDAAPLTINMPDPGQRFMSLQVIFQDHYTVDVVYAPGLQAYTREKVGTRYAYHIFRTLADPQNLDDLKAANTLQDAIKVE</sequence>
<dbReference type="InterPro" id="IPR037050">
    <property type="entry name" value="DUF1254_sf"/>
</dbReference>
<evidence type="ECO:0000313" key="3">
    <source>
        <dbReference type="Proteomes" id="UP000000442"/>
    </source>
</evidence>
<organism evidence="2 3">
    <name type="scientific">Desulforapulum autotrophicum (strain ATCC 43914 / DSM 3382 / VKM B-1955 / HRM2)</name>
    <name type="common">Desulfobacterium autotrophicum</name>
    <dbReference type="NCBI Taxonomy" id="177437"/>
    <lineage>
        <taxon>Bacteria</taxon>
        <taxon>Pseudomonadati</taxon>
        <taxon>Thermodesulfobacteriota</taxon>
        <taxon>Desulfobacteria</taxon>
        <taxon>Desulfobacterales</taxon>
        <taxon>Desulfobacteraceae</taxon>
        <taxon>Desulforapulum</taxon>
    </lineage>
</organism>
<dbReference type="EMBL" id="CP001087">
    <property type="protein sequence ID" value="ACN17479.1"/>
    <property type="molecule type" value="Genomic_DNA"/>
</dbReference>
<dbReference type="KEGG" id="dat:HRM2_44230"/>
<name>C0QEX8_DESAH</name>
<dbReference type="SUPFAM" id="SSF160935">
    <property type="entry name" value="VPA0735-like"/>
    <property type="match status" value="1"/>
</dbReference>
<evidence type="ECO:0000313" key="2">
    <source>
        <dbReference type="EMBL" id="ACN17479.1"/>
    </source>
</evidence>
<dbReference type="InterPro" id="IPR010679">
    <property type="entry name" value="DUF1254"/>
</dbReference>
<feature type="domain" description="DUF1254" evidence="1">
    <location>
        <begin position="19"/>
        <end position="80"/>
    </location>
</feature>
<dbReference type="STRING" id="177437.HRM2_44230"/>
<reference evidence="2 3" key="1">
    <citation type="journal article" date="2009" name="Environ. Microbiol.">
        <title>Genome sequence of Desulfobacterium autotrophicum HRM2, a marine sulfate reducer oxidizing organic carbon completely to carbon dioxide.</title>
        <authorList>
            <person name="Strittmatter A.W."/>
            <person name="Liesegang H."/>
            <person name="Rabus R."/>
            <person name="Decker I."/>
            <person name="Amann J."/>
            <person name="Andres S."/>
            <person name="Henne A."/>
            <person name="Fricke W.F."/>
            <person name="Martinez-Arias R."/>
            <person name="Bartels D."/>
            <person name="Goesmann A."/>
            <person name="Krause L."/>
            <person name="Puehler A."/>
            <person name="Klenk H.P."/>
            <person name="Richter M."/>
            <person name="Schuler M."/>
            <person name="Gloeckner F.O."/>
            <person name="Meyerdierks A."/>
            <person name="Gottschalk G."/>
            <person name="Amann R."/>
        </authorList>
    </citation>
    <scope>NUCLEOTIDE SEQUENCE [LARGE SCALE GENOMIC DNA]</scope>
    <source>
        <strain evidence="3">ATCC 43914 / DSM 3382 / HRM2</strain>
    </source>
</reference>
<dbReference type="Proteomes" id="UP000000442">
    <property type="component" value="Chromosome"/>
</dbReference>
<accession>C0QEX8</accession>
<keyword evidence="3" id="KW-1185">Reference proteome</keyword>
<evidence type="ECO:0000259" key="1">
    <source>
        <dbReference type="Pfam" id="PF06863"/>
    </source>
</evidence>
<dbReference type="HOGENOM" id="CLU_1945250_0_0_7"/>
<proteinExistence type="predicted"/>